<protein>
    <recommendedName>
        <fullName evidence="4">SnoaL-like domain-containing protein</fullName>
    </recommendedName>
</protein>
<feature type="chain" id="PRO_5036394109" description="SnoaL-like domain-containing protein" evidence="1">
    <location>
        <begin position="23"/>
        <end position="253"/>
    </location>
</feature>
<name>A0A6V2B6C9_9STRA</name>
<evidence type="ECO:0000256" key="1">
    <source>
        <dbReference type="SAM" id="SignalP"/>
    </source>
</evidence>
<dbReference type="InterPro" id="IPR018790">
    <property type="entry name" value="DUF2358"/>
</dbReference>
<sequence>MAHPRIHIQILLFCLSIAICDAYLSSVPSAVSTQRYSSSSAFVHISTKQQPHHVSTQLFSSKDEEEGTTKEKMNPVTKASWYAAEALGKIFAPSSSSQKASVDGTDKVDLTQPPFTLNEALERIKLDNDRSYFLSGQVDVQAYSPDCIFADPFVSFAGRDRFVDNLANLGSFITNYSAKMINYEVLKDGVQVQTKVMVKLELNLPWKPILAWPWGVRYDIDPESNLIVNHVESWDIEPWEGVKQVFRKPTLTI</sequence>
<gene>
    <name evidence="2" type="ORF">DBRI00130_LOCUS3696</name>
    <name evidence="3" type="ORF">DBRI00130_LOCUS3697</name>
</gene>
<dbReference type="PANTHER" id="PTHR34123:SF1">
    <property type="entry name" value="OS04G0578200 PROTEIN"/>
    <property type="match status" value="1"/>
</dbReference>
<reference evidence="3" key="1">
    <citation type="submission" date="2021-01" db="EMBL/GenBank/DDBJ databases">
        <authorList>
            <person name="Corre E."/>
            <person name="Pelletier E."/>
            <person name="Niang G."/>
            <person name="Scheremetjew M."/>
            <person name="Finn R."/>
            <person name="Kale V."/>
            <person name="Holt S."/>
            <person name="Cochrane G."/>
            <person name="Meng A."/>
            <person name="Brown T."/>
            <person name="Cohen L."/>
        </authorList>
    </citation>
    <scope>NUCLEOTIDE SEQUENCE</scope>
    <source>
        <strain evidence="3">GSO104</strain>
    </source>
</reference>
<dbReference type="EMBL" id="HBNS01004563">
    <property type="protein sequence ID" value="CAE4585439.1"/>
    <property type="molecule type" value="Transcribed_RNA"/>
</dbReference>
<dbReference type="AlphaFoldDB" id="A0A6V2B6C9"/>
<dbReference type="EMBL" id="HBNS01004564">
    <property type="protein sequence ID" value="CAE4585442.1"/>
    <property type="molecule type" value="Transcribed_RNA"/>
</dbReference>
<keyword evidence="1" id="KW-0732">Signal</keyword>
<dbReference type="PANTHER" id="PTHR34123">
    <property type="entry name" value="OS04G0578200 PROTEIN"/>
    <property type="match status" value="1"/>
</dbReference>
<evidence type="ECO:0000313" key="3">
    <source>
        <dbReference type="EMBL" id="CAE4585442.1"/>
    </source>
</evidence>
<organism evidence="3">
    <name type="scientific">Ditylum brightwellii</name>
    <dbReference type="NCBI Taxonomy" id="49249"/>
    <lineage>
        <taxon>Eukaryota</taxon>
        <taxon>Sar</taxon>
        <taxon>Stramenopiles</taxon>
        <taxon>Ochrophyta</taxon>
        <taxon>Bacillariophyta</taxon>
        <taxon>Mediophyceae</taxon>
        <taxon>Lithodesmiophycidae</taxon>
        <taxon>Lithodesmiales</taxon>
        <taxon>Lithodesmiaceae</taxon>
        <taxon>Ditylum</taxon>
    </lineage>
</organism>
<evidence type="ECO:0008006" key="4">
    <source>
        <dbReference type="Google" id="ProtNLM"/>
    </source>
</evidence>
<dbReference type="InterPro" id="IPR032710">
    <property type="entry name" value="NTF2-like_dom_sf"/>
</dbReference>
<dbReference type="Pfam" id="PF10184">
    <property type="entry name" value="DUF2358"/>
    <property type="match status" value="1"/>
</dbReference>
<dbReference type="SUPFAM" id="SSF54427">
    <property type="entry name" value="NTF2-like"/>
    <property type="match status" value="1"/>
</dbReference>
<proteinExistence type="predicted"/>
<feature type="signal peptide" evidence="1">
    <location>
        <begin position="1"/>
        <end position="22"/>
    </location>
</feature>
<evidence type="ECO:0000313" key="2">
    <source>
        <dbReference type="EMBL" id="CAE4585439.1"/>
    </source>
</evidence>
<accession>A0A6V2B6C9</accession>